<evidence type="ECO:0000313" key="8">
    <source>
        <dbReference type="Proteomes" id="UP001595755"/>
    </source>
</evidence>
<reference evidence="8" key="1">
    <citation type="journal article" date="2019" name="Int. J. Syst. Evol. Microbiol.">
        <title>The Global Catalogue of Microorganisms (GCM) 10K type strain sequencing project: providing services to taxonomists for standard genome sequencing and annotation.</title>
        <authorList>
            <consortium name="The Broad Institute Genomics Platform"/>
            <consortium name="The Broad Institute Genome Sequencing Center for Infectious Disease"/>
            <person name="Wu L."/>
            <person name="Ma J."/>
        </authorList>
    </citation>
    <scope>NUCLEOTIDE SEQUENCE [LARGE SCALE GENOMIC DNA]</scope>
    <source>
        <strain evidence="8">CGMCC 4.1641</strain>
    </source>
</reference>
<dbReference type="Pfam" id="PF02885">
    <property type="entry name" value="Glycos_trans_3N"/>
    <property type="match status" value="1"/>
</dbReference>
<evidence type="ECO:0000259" key="5">
    <source>
        <dbReference type="Pfam" id="PF00591"/>
    </source>
</evidence>
<name>A0ABV8SFD8_9BACL</name>
<dbReference type="InterPro" id="IPR035902">
    <property type="entry name" value="Nuc_phospho_transferase"/>
</dbReference>
<dbReference type="Gene3D" id="3.40.1030.10">
    <property type="entry name" value="Nucleoside phosphorylase/phosphoribosyltransferase catalytic domain"/>
    <property type="match status" value="1"/>
</dbReference>
<evidence type="ECO:0000313" key="7">
    <source>
        <dbReference type="EMBL" id="MFC4305613.1"/>
    </source>
</evidence>
<keyword evidence="8" id="KW-1185">Reference proteome</keyword>
<dbReference type="EMBL" id="JBHSED010000040">
    <property type="protein sequence ID" value="MFC4305613.1"/>
    <property type="molecule type" value="Genomic_DNA"/>
</dbReference>
<dbReference type="PANTHER" id="PTHR43285:SF2">
    <property type="entry name" value="ANTHRANILATE PHOSPHORIBOSYLTRANSFERASE"/>
    <property type="match status" value="1"/>
</dbReference>
<keyword evidence="3" id="KW-0028">Amino-acid biosynthesis</keyword>
<dbReference type="RefSeq" id="WP_204601210.1">
    <property type="nucleotide sequence ID" value="NZ_JBHSED010000040.1"/>
</dbReference>
<evidence type="ECO:0000256" key="3">
    <source>
        <dbReference type="ARBA" id="ARBA00022822"/>
    </source>
</evidence>
<evidence type="ECO:0000256" key="1">
    <source>
        <dbReference type="ARBA" id="ARBA00022676"/>
    </source>
</evidence>
<sequence>MIAFLKEVGRGKRGARDLSYEEALQAADEIISQRATPAQIGAFFMAERIKMESVEELQAFVEMLRKAAYRPEALPEGIDCAGPYDGRKKAFFASFACSFVLAAAEVPVTLHGTPSLPPKWGVTLHDMLHAIGIRPEELPRESLLHTARRTRVLYVPAEEWCPPLKELRPIREQLGMRTVLNTAEKLIDYGSSPYLAFGVYHNTVFDRLARLLTKLNYRKSIIIQGSEGSEDLFIDRPTRTYVVEQGNATLHVVSPEAWGLDTPVPEKDWTVAAQVEATQAVLKGEADMGLINQVVLNAAYRLHHTGRVDSVEEGLYTCKALLESRRAWEVYEEWSSMLSSAVKA</sequence>
<keyword evidence="3" id="KW-0822">Tryptophan biosynthesis</keyword>
<organism evidence="7 8">
    <name type="scientific">Cohnella boryungensis</name>
    <dbReference type="NCBI Taxonomy" id="768479"/>
    <lineage>
        <taxon>Bacteria</taxon>
        <taxon>Bacillati</taxon>
        <taxon>Bacillota</taxon>
        <taxon>Bacilli</taxon>
        <taxon>Bacillales</taxon>
        <taxon>Paenibacillaceae</taxon>
        <taxon>Cohnella</taxon>
    </lineage>
</organism>
<dbReference type="SUPFAM" id="SSF47648">
    <property type="entry name" value="Nucleoside phosphorylase/phosphoribosyltransferase N-terminal domain"/>
    <property type="match status" value="1"/>
</dbReference>
<dbReference type="InterPro" id="IPR005940">
    <property type="entry name" value="Anthranilate_Pribosyl_Tfrase"/>
</dbReference>
<proteinExistence type="predicted"/>
<dbReference type="InterPro" id="IPR036320">
    <property type="entry name" value="Glycosyl_Trfase_fam3_N_dom_sf"/>
</dbReference>
<keyword evidence="1 7" id="KW-0328">Glycosyltransferase</keyword>
<feature type="domain" description="Glycosyl transferase family 3 N-terminal" evidence="6">
    <location>
        <begin position="6"/>
        <end position="68"/>
    </location>
</feature>
<dbReference type="PANTHER" id="PTHR43285">
    <property type="entry name" value="ANTHRANILATE PHOSPHORIBOSYLTRANSFERASE"/>
    <property type="match status" value="1"/>
</dbReference>
<keyword evidence="4" id="KW-0057">Aromatic amino acid biosynthesis</keyword>
<feature type="domain" description="Glycosyl transferase family 3" evidence="5">
    <location>
        <begin position="90"/>
        <end position="324"/>
    </location>
</feature>
<keyword evidence="2" id="KW-0808">Transferase</keyword>
<evidence type="ECO:0000259" key="6">
    <source>
        <dbReference type="Pfam" id="PF02885"/>
    </source>
</evidence>
<dbReference type="SUPFAM" id="SSF52418">
    <property type="entry name" value="Nucleoside phosphorylase/phosphoribosyltransferase catalytic domain"/>
    <property type="match status" value="1"/>
</dbReference>
<gene>
    <name evidence="7" type="ORF">ACFO1S_19460</name>
</gene>
<evidence type="ECO:0000256" key="4">
    <source>
        <dbReference type="ARBA" id="ARBA00023141"/>
    </source>
</evidence>
<dbReference type="GO" id="GO:0016757">
    <property type="term" value="F:glycosyltransferase activity"/>
    <property type="evidence" value="ECO:0007669"/>
    <property type="project" value="UniProtKB-KW"/>
</dbReference>
<dbReference type="Gene3D" id="1.20.970.10">
    <property type="entry name" value="Transferase, Pyrimidine Nucleoside Phosphorylase, Chain C"/>
    <property type="match status" value="1"/>
</dbReference>
<evidence type="ECO:0000256" key="2">
    <source>
        <dbReference type="ARBA" id="ARBA00022679"/>
    </source>
</evidence>
<protein>
    <submittedName>
        <fullName evidence="7">Anthranilate phosphoribosyltransferase</fullName>
    </submittedName>
</protein>
<dbReference type="InterPro" id="IPR017459">
    <property type="entry name" value="Glycosyl_Trfase_fam3_N_dom"/>
</dbReference>
<dbReference type="Proteomes" id="UP001595755">
    <property type="component" value="Unassembled WGS sequence"/>
</dbReference>
<accession>A0ABV8SFD8</accession>
<dbReference type="Pfam" id="PF00591">
    <property type="entry name" value="Glycos_transf_3"/>
    <property type="match status" value="1"/>
</dbReference>
<dbReference type="InterPro" id="IPR000312">
    <property type="entry name" value="Glycosyl_Trfase_fam3"/>
</dbReference>
<comment type="caution">
    <text evidence="7">The sequence shown here is derived from an EMBL/GenBank/DDBJ whole genome shotgun (WGS) entry which is preliminary data.</text>
</comment>